<organism evidence="2 3">
    <name type="scientific">Micromonospora pattaloongensis</name>
    <dbReference type="NCBI Taxonomy" id="405436"/>
    <lineage>
        <taxon>Bacteria</taxon>
        <taxon>Bacillati</taxon>
        <taxon>Actinomycetota</taxon>
        <taxon>Actinomycetes</taxon>
        <taxon>Micromonosporales</taxon>
        <taxon>Micromonosporaceae</taxon>
        <taxon>Micromonospora</taxon>
    </lineage>
</organism>
<name>A0A1H3RWD3_9ACTN</name>
<dbReference type="EMBL" id="FNPH01000009">
    <property type="protein sequence ID" value="SDZ30016.1"/>
    <property type="molecule type" value="Genomic_DNA"/>
</dbReference>
<proteinExistence type="predicted"/>
<evidence type="ECO:0000313" key="2">
    <source>
        <dbReference type="EMBL" id="SDZ30016.1"/>
    </source>
</evidence>
<dbReference type="AlphaFoldDB" id="A0A1H3RWD3"/>
<evidence type="ECO:0000313" key="3">
    <source>
        <dbReference type="Proteomes" id="UP000242415"/>
    </source>
</evidence>
<evidence type="ECO:0000256" key="1">
    <source>
        <dbReference type="SAM" id="MobiDB-lite"/>
    </source>
</evidence>
<dbReference type="Proteomes" id="UP000242415">
    <property type="component" value="Unassembled WGS sequence"/>
</dbReference>
<dbReference type="STRING" id="405436.SAMN05444365_109137"/>
<accession>A0A1H3RWD3</accession>
<gene>
    <name evidence="2" type="ORF">SAMN05444365_109137</name>
</gene>
<sequence length="198" mass="20541">MAVVSGWRGLGGVTVWAAATAASAGLVWFGLTPVLDTAVPDRVQTVSEAELHDALDAGGAAGSTPTPAPPTPTATARPAPSREPGPTPASTTPGGRAPHRVDAAPPSTVDGWTIVEEADGSTSYLRRFEVEGGQTTIRMVPGRVELVAATPRPGFSVATTQNEPQRLLVRFLAPNRAFLIDAIWWDGRPFAEVSQIGG</sequence>
<reference evidence="3" key="1">
    <citation type="submission" date="2016-10" db="EMBL/GenBank/DDBJ databases">
        <authorList>
            <person name="Varghese N."/>
            <person name="Submissions S."/>
        </authorList>
    </citation>
    <scope>NUCLEOTIDE SEQUENCE [LARGE SCALE GENOMIC DNA]</scope>
    <source>
        <strain evidence="3">DSM 45245</strain>
    </source>
</reference>
<feature type="region of interest" description="Disordered" evidence="1">
    <location>
        <begin position="56"/>
        <end position="107"/>
    </location>
</feature>
<protein>
    <submittedName>
        <fullName evidence="2">Uncharacterized protein</fullName>
    </submittedName>
</protein>
<keyword evidence="3" id="KW-1185">Reference proteome</keyword>